<reference evidence="2" key="1">
    <citation type="submission" date="2018-05" db="EMBL/GenBank/DDBJ databases">
        <authorList>
            <person name="Lanie J.A."/>
            <person name="Ng W.-L."/>
            <person name="Kazmierczak K.M."/>
            <person name="Andrzejewski T.M."/>
            <person name="Davidsen T.M."/>
            <person name="Wayne K.J."/>
            <person name="Tettelin H."/>
            <person name="Glass J.I."/>
            <person name="Rusch D."/>
            <person name="Podicherti R."/>
            <person name="Tsui H.-C.T."/>
            <person name="Winkler M.E."/>
        </authorList>
    </citation>
    <scope>NUCLEOTIDE SEQUENCE</scope>
</reference>
<dbReference type="PANTHER" id="PTHR32251">
    <property type="entry name" value="3-OXO-5-ALPHA-STEROID 4-DEHYDROGENASE"/>
    <property type="match status" value="1"/>
</dbReference>
<sequence length="232" mass="27397">MNRLTKRGLKEKSMTLKILWLIIHTIFLYIAYTICFDDLVIWVDEIFDIDYSKGNIYRKYCLISFGVFMYLRMNLTGLYLLKRKIPIDEFFGVTTAFAAYQIGFVLLGAWQPESLNILDVFGVLLFIIGSYFNTYSEIQRKRFKNDPNNKGKLYTQGLFQYARHINYFGDVCWVTGWAIITHNLWAGIIPIMLTLGFIFFFIPELSNYLEKKYGDNCQDWSKNTKKLIPFIY</sequence>
<protein>
    <submittedName>
        <fullName evidence="2">Uncharacterized protein</fullName>
    </submittedName>
</protein>
<organism evidence="2">
    <name type="scientific">marine metagenome</name>
    <dbReference type="NCBI Taxonomy" id="408172"/>
    <lineage>
        <taxon>unclassified sequences</taxon>
        <taxon>metagenomes</taxon>
        <taxon>ecological metagenomes</taxon>
    </lineage>
</organism>
<feature type="transmembrane region" description="Helical" evidence="1">
    <location>
        <begin position="116"/>
        <end position="134"/>
    </location>
</feature>
<keyword evidence="1" id="KW-0812">Transmembrane</keyword>
<keyword evidence="1" id="KW-1133">Transmembrane helix</keyword>
<proteinExistence type="predicted"/>
<dbReference type="EMBL" id="UINC01122007">
    <property type="protein sequence ID" value="SVC97551.1"/>
    <property type="molecule type" value="Genomic_DNA"/>
</dbReference>
<evidence type="ECO:0000313" key="2">
    <source>
        <dbReference type="EMBL" id="SVC97551.1"/>
    </source>
</evidence>
<dbReference type="Pfam" id="PF06966">
    <property type="entry name" value="DUF1295"/>
    <property type="match status" value="1"/>
</dbReference>
<evidence type="ECO:0000256" key="1">
    <source>
        <dbReference type="SAM" id="Phobius"/>
    </source>
</evidence>
<dbReference type="PROSITE" id="PS50244">
    <property type="entry name" value="S5A_REDUCTASE"/>
    <property type="match status" value="1"/>
</dbReference>
<feature type="transmembrane region" description="Helical" evidence="1">
    <location>
        <begin position="184"/>
        <end position="202"/>
    </location>
</feature>
<feature type="transmembrane region" description="Helical" evidence="1">
    <location>
        <begin position="21"/>
        <end position="42"/>
    </location>
</feature>
<dbReference type="AlphaFoldDB" id="A0A382RLR8"/>
<name>A0A382RLR8_9ZZZZ</name>
<gene>
    <name evidence="2" type="ORF">METZ01_LOCUS350405</name>
</gene>
<accession>A0A382RLR8</accession>
<feature type="transmembrane region" description="Helical" evidence="1">
    <location>
        <begin position="90"/>
        <end position="110"/>
    </location>
</feature>
<dbReference type="InterPro" id="IPR010721">
    <property type="entry name" value="UstE-like"/>
</dbReference>
<dbReference type="GO" id="GO:0016020">
    <property type="term" value="C:membrane"/>
    <property type="evidence" value="ECO:0007669"/>
    <property type="project" value="TreeGrafter"/>
</dbReference>
<dbReference type="PANTHER" id="PTHR32251:SF15">
    <property type="entry name" value="3-OXO-5-ALPHA-STEROID 4-DEHYDROGENASE (DUF1295)"/>
    <property type="match status" value="1"/>
</dbReference>
<dbReference type="Gene3D" id="1.20.120.1630">
    <property type="match status" value="1"/>
</dbReference>
<feature type="transmembrane region" description="Helical" evidence="1">
    <location>
        <begin position="62"/>
        <end position="81"/>
    </location>
</feature>
<keyword evidence="1" id="KW-0472">Membrane</keyword>